<proteinExistence type="predicted"/>
<organism evidence="1 2">
    <name type="scientific">Rhodocollybia butyracea</name>
    <dbReference type="NCBI Taxonomy" id="206335"/>
    <lineage>
        <taxon>Eukaryota</taxon>
        <taxon>Fungi</taxon>
        <taxon>Dikarya</taxon>
        <taxon>Basidiomycota</taxon>
        <taxon>Agaricomycotina</taxon>
        <taxon>Agaricomycetes</taxon>
        <taxon>Agaricomycetidae</taxon>
        <taxon>Agaricales</taxon>
        <taxon>Marasmiineae</taxon>
        <taxon>Omphalotaceae</taxon>
        <taxon>Rhodocollybia</taxon>
    </lineage>
</organism>
<sequence length="372" mass="41974">MLRTRSLTNRRNSRPTTSLFVVASQERPKLQNRRLPLELIENIISEVLPNDRSDARTVFSAIASVTLASTTLRSIALKIFLRRICIQDAACYTSIFEMISMYQVRNPDSDGFGLIRAMTIGDTHVSPVNVIEGSTGLNNLFRLQDLSLCFYKEGFRTQNIVSNRILPAFASTTLSILTIDMLPRIDLALLSLISTCFPGLKNLSLDVTKRLYYNYCRVECDCWSCFLSLFDDLLHSPVPHVYGNVSLLAEAYGNSLTPLDQLTQLQLGIFISDETMIYEHAEAHRDMDILPRHIATGPSACSRCNEMLASVRANEVLASTIMFKKLTSLQRMSWSSFFQRAGNRTDQGQQEGDLFYPVVFESDRAEKLLKVL</sequence>
<gene>
    <name evidence="1" type="ORF">BDP27DRAFT_1441311</name>
</gene>
<evidence type="ECO:0000313" key="1">
    <source>
        <dbReference type="EMBL" id="KAF9077981.1"/>
    </source>
</evidence>
<evidence type="ECO:0000313" key="2">
    <source>
        <dbReference type="Proteomes" id="UP000772434"/>
    </source>
</evidence>
<reference evidence="1" key="1">
    <citation type="submission" date="2020-11" db="EMBL/GenBank/DDBJ databases">
        <authorList>
            <consortium name="DOE Joint Genome Institute"/>
            <person name="Ahrendt S."/>
            <person name="Riley R."/>
            <person name="Andreopoulos W."/>
            <person name="Labutti K."/>
            <person name="Pangilinan J."/>
            <person name="Ruiz-Duenas F.J."/>
            <person name="Barrasa J.M."/>
            <person name="Sanchez-Garcia M."/>
            <person name="Camarero S."/>
            <person name="Miyauchi S."/>
            <person name="Serrano A."/>
            <person name="Linde D."/>
            <person name="Babiker R."/>
            <person name="Drula E."/>
            <person name="Ayuso-Fernandez I."/>
            <person name="Pacheco R."/>
            <person name="Padilla G."/>
            <person name="Ferreira P."/>
            <person name="Barriuso J."/>
            <person name="Kellner H."/>
            <person name="Castanera R."/>
            <person name="Alfaro M."/>
            <person name="Ramirez L."/>
            <person name="Pisabarro A.G."/>
            <person name="Kuo A."/>
            <person name="Tritt A."/>
            <person name="Lipzen A."/>
            <person name="He G."/>
            <person name="Yan M."/>
            <person name="Ng V."/>
            <person name="Cullen D."/>
            <person name="Martin F."/>
            <person name="Rosso M.-N."/>
            <person name="Henrissat B."/>
            <person name="Hibbett D."/>
            <person name="Martinez A.T."/>
            <person name="Grigoriev I.V."/>
        </authorList>
    </citation>
    <scope>NUCLEOTIDE SEQUENCE</scope>
    <source>
        <strain evidence="1">AH 40177</strain>
    </source>
</reference>
<dbReference type="Proteomes" id="UP000772434">
    <property type="component" value="Unassembled WGS sequence"/>
</dbReference>
<dbReference type="AlphaFoldDB" id="A0A9P5Q9T1"/>
<keyword evidence="2" id="KW-1185">Reference proteome</keyword>
<protein>
    <recommendedName>
        <fullName evidence="3">F-box domain-containing protein</fullName>
    </recommendedName>
</protein>
<evidence type="ECO:0008006" key="3">
    <source>
        <dbReference type="Google" id="ProtNLM"/>
    </source>
</evidence>
<dbReference type="OrthoDB" id="3159295at2759"/>
<dbReference type="EMBL" id="JADNRY010000002">
    <property type="protein sequence ID" value="KAF9077981.1"/>
    <property type="molecule type" value="Genomic_DNA"/>
</dbReference>
<accession>A0A9P5Q9T1</accession>
<name>A0A9P5Q9T1_9AGAR</name>
<comment type="caution">
    <text evidence="1">The sequence shown here is derived from an EMBL/GenBank/DDBJ whole genome shotgun (WGS) entry which is preliminary data.</text>
</comment>